<reference evidence="1" key="1">
    <citation type="submission" date="2018-02" db="EMBL/GenBank/DDBJ databases">
        <authorList>
            <person name="Cohen D.B."/>
            <person name="Kent A.D."/>
        </authorList>
    </citation>
    <scope>NUCLEOTIDE SEQUENCE</scope>
</reference>
<evidence type="ECO:0000313" key="1">
    <source>
        <dbReference type="EMBL" id="SPC83643.1"/>
    </source>
</evidence>
<proteinExistence type="predicted"/>
<organism evidence="1">
    <name type="scientific">Fagus sylvatica</name>
    <name type="common">Beechnut</name>
    <dbReference type="NCBI Taxonomy" id="28930"/>
    <lineage>
        <taxon>Eukaryota</taxon>
        <taxon>Viridiplantae</taxon>
        <taxon>Streptophyta</taxon>
        <taxon>Embryophyta</taxon>
        <taxon>Tracheophyta</taxon>
        <taxon>Spermatophyta</taxon>
        <taxon>Magnoliopsida</taxon>
        <taxon>eudicotyledons</taxon>
        <taxon>Gunneridae</taxon>
        <taxon>Pentapetalae</taxon>
        <taxon>rosids</taxon>
        <taxon>fabids</taxon>
        <taxon>Fagales</taxon>
        <taxon>Fagaceae</taxon>
        <taxon>Fagus</taxon>
    </lineage>
</organism>
<dbReference type="AlphaFoldDB" id="A0A2N9F8Z0"/>
<protein>
    <submittedName>
        <fullName evidence="1">Uncharacterized protein</fullName>
    </submittedName>
</protein>
<dbReference type="EMBL" id="OIVN01000661">
    <property type="protein sequence ID" value="SPC83643.1"/>
    <property type="molecule type" value="Genomic_DNA"/>
</dbReference>
<accession>A0A2N9F8Z0</accession>
<sequence>MVRSRSRGPPPLVFSFLFSFPSYFGTKIGRLRATTATSSYLLFHYSFLFISLSSDPVWCRGDLLESLGGSSFQQIPSLFSASIVGLPSGRRDLLRRWMFDAHRVWGFFPAQVSINYPTLGKDYLKLFFLKSPCHTQIERKIRFDPVVCLAGIKDLNLPLFWTLAAEVALLL</sequence>
<name>A0A2N9F8Z0_FAGSY</name>
<gene>
    <name evidence="1" type="ORF">FSB_LOCUS11525</name>
</gene>